<evidence type="ECO:0000256" key="2">
    <source>
        <dbReference type="ARBA" id="ARBA00010312"/>
    </source>
</evidence>
<name>A0AA48KD89_9BACT</name>
<dbReference type="GO" id="GO:0051536">
    <property type="term" value="F:iron-sulfur cluster binding"/>
    <property type="evidence" value="ECO:0007669"/>
    <property type="project" value="UniProtKB-KW"/>
</dbReference>
<protein>
    <submittedName>
        <fullName evidence="10">Formate dehydrogenase</fullName>
    </submittedName>
</protein>
<dbReference type="PANTHER" id="PTHR43742">
    <property type="entry name" value="TRIMETHYLAMINE-N-OXIDE REDUCTASE"/>
    <property type="match status" value="1"/>
</dbReference>
<dbReference type="Pfam" id="PF00384">
    <property type="entry name" value="Molybdopterin"/>
    <property type="match status" value="1"/>
</dbReference>
<dbReference type="Gene3D" id="3.40.228.10">
    <property type="entry name" value="Dimethylsulfoxide Reductase, domain 2"/>
    <property type="match status" value="1"/>
</dbReference>
<evidence type="ECO:0000256" key="4">
    <source>
        <dbReference type="ARBA" id="ARBA00022723"/>
    </source>
</evidence>
<organism evidence="10 11">
    <name type="scientific">Mesoterricola silvestris</name>
    <dbReference type="NCBI Taxonomy" id="2927979"/>
    <lineage>
        <taxon>Bacteria</taxon>
        <taxon>Pseudomonadati</taxon>
        <taxon>Acidobacteriota</taxon>
        <taxon>Holophagae</taxon>
        <taxon>Holophagales</taxon>
        <taxon>Holophagaceae</taxon>
        <taxon>Mesoterricola</taxon>
    </lineage>
</organism>
<dbReference type="SUPFAM" id="SSF50692">
    <property type="entry name" value="ADC-like"/>
    <property type="match status" value="1"/>
</dbReference>
<dbReference type="AlphaFoldDB" id="A0AA48KD89"/>
<dbReference type="Gene3D" id="3.30.2070.10">
    <property type="entry name" value="Formate dehydrogenase/DMSO reductase"/>
    <property type="match status" value="1"/>
</dbReference>
<dbReference type="Proteomes" id="UP001238179">
    <property type="component" value="Chromosome"/>
</dbReference>
<dbReference type="InterPro" id="IPR050612">
    <property type="entry name" value="Prok_Mopterin_Oxidored"/>
</dbReference>
<dbReference type="GO" id="GO:0046872">
    <property type="term" value="F:metal ion binding"/>
    <property type="evidence" value="ECO:0007669"/>
    <property type="project" value="UniProtKB-KW"/>
</dbReference>
<dbReference type="GO" id="GO:0016491">
    <property type="term" value="F:oxidoreductase activity"/>
    <property type="evidence" value="ECO:0007669"/>
    <property type="project" value="UniProtKB-KW"/>
</dbReference>
<proteinExistence type="inferred from homology"/>
<keyword evidence="11" id="KW-1185">Reference proteome</keyword>
<dbReference type="Gene3D" id="2.40.40.20">
    <property type="match status" value="1"/>
</dbReference>
<dbReference type="GO" id="GO:0043546">
    <property type="term" value="F:molybdopterin cofactor binding"/>
    <property type="evidence" value="ECO:0007669"/>
    <property type="project" value="InterPro"/>
</dbReference>
<dbReference type="InterPro" id="IPR037920">
    <property type="entry name" value="YoaE_C"/>
</dbReference>
<dbReference type="KEGG" id="msil:METEAL_34320"/>
<feature type="region of interest" description="Disordered" evidence="8">
    <location>
        <begin position="1"/>
        <end position="26"/>
    </location>
</feature>
<evidence type="ECO:0000256" key="1">
    <source>
        <dbReference type="ARBA" id="ARBA00001942"/>
    </source>
</evidence>
<evidence type="ECO:0000256" key="5">
    <source>
        <dbReference type="ARBA" id="ARBA00023002"/>
    </source>
</evidence>
<keyword evidence="3" id="KW-0500">Molybdenum</keyword>
<dbReference type="Gene3D" id="3.40.50.740">
    <property type="match status" value="1"/>
</dbReference>
<dbReference type="PROSITE" id="PS00490">
    <property type="entry name" value="MOLYBDOPTERIN_PROK_2"/>
    <property type="match status" value="1"/>
</dbReference>
<dbReference type="Pfam" id="PF04879">
    <property type="entry name" value="Molybdop_Fe4S4"/>
    <property type="match status" value="1"/>
</dbReference>
<dbReference type="InterPro" id="IPR006656">
    <property type="entry name" value="Mopterin_OxRdtase"/>
</dbReference>
<keyword evidence="6" id="KW-0408">Iron</keyword>
<dbReference type="InterPro" id="IPR006963">
    <property type="entry name" value="Mopterin_OxRdtase_4Fe-4S_dom"/>
</dbReference>
<evidence type="ECO:0000259" key="9">
    <source>
        <dbReference type="PROSITE" id="PS51669"/>
    </source>
</evidence>
<keyword evidence="5" id="KW-0560">Oxidoreductase</keyword>
<accession>A0AA48KD89</accession>
<dbReference type="InterPro" id="IPR009010">
    <property type="entry name" value="Asp_de-COase-like_dom_sf"/>
</dbReference>
<dbReference type="CDD" id="cd02766">
    <property type="entry name" value="MopB_3"/>
    <property type="match status" value="1"/>
</dbReference>
<comment type="similarity">
    <text evidence="2">Belongs to the prokaryotic molybdopterin-containing oxidoreductase family.</text>
</comment>
<evidence type="ECO:0000256" key="7">
    <source>
        <dbReference type="ARBA" id="ARBA00023014"/>
    </source>
</evidence>
<dbReference type="SUPFAM" id="SSF53706">
    <property type="entry name" value="Formate dehydrogenase/DMSO reductase, domains 1-3"/>
    <property type="match status" value="1"/>
</dbReference>
<keyword evidence="4" id="KW-0479">Metal-binding</keyword>
<keyword evidence="7" id="KW-0411">Iron-sulfur</keyword>
<dbReference type="Pfam" id="PF01568">
    <property type="entry name" value="Molydop_binding"/>
    <property type="match status" value="1"/>
</dbReference>
<dbReference type="Gene3D" id="2.20.25.90">
    <property type="entry name" value="ADC-like domains"/>
    <property type="match status" value="1"/>
</dbReference>
<dbReference type="SMART" id="SM00926">
    <property type="entry name" value="Molybdop_Fe4S4"/>
    <property type="match status" value="1"/>
</dbReference>
<dbReference type="EMBL" id="AP027080">
    <property type="protein sequence ID" value="BDU74258.1"/>
    <property type="molecule type" value="Genomic_DNA"/>
</dbReference>
<gene>
    <name evidence="10" type="ORF">METEAL_34320</name>
</gene>
<evidence type="ECO:0000256" key="8">
    <source>
        <dbReference type="SAM" id="MobiDB-lite"/>
    </source>
</evidence>
<dbReference type="PROSITE" id="PS51669">
    <property type="entry name" value="4FE4S_MOW_BIS_MGD"/>
    <property type="match status" value="1"/>
</dbReference>
<sequence length="708" mass="75633">MARGAGRLESTGGGAPPSPFTPYYPSPRAPGAHPAGIPMIVRRSVCPYDCPDACGLLVEVEDGLAVSVKGDPEHPHSRGSLCPKMTRYPDTVHNPRRLTVPLLRTGPKGSGAFAPIPWTEAIDRIASAWKAIIADHGAQAILPYSYAGTMGLVQRNAGHPFFHRLGASRLDRTICTPAKAAGLEAVLGQTPCPRPSELRDCDLVILWGINAVATSVHGLKDVREARRRGGRVWLVDTYRTPTAGEADSTFLVRPGSDGALALGIMHVLVRDGLQDRAFLAEHVQGFPELAREVLPDYPPARVEALTGLPAAEIEAMARAYGTAKAPCIVIGGGLSRYGNGAMTVRTIACLPALVGAYDRPGGGCFGSTSTGGAFAMAEITREDLLPGPVRTVNMNRLGHALGELDGPRVMSLYVYHSNPAVVAPDQNAVLAGLAREDLFTVVHERFLTDTARYADIVLPATSSLEHSDLYRSYGSYCVQRARPAVPPVGESRSNWDVFGLLAGAMGFPEPFFRQSADDLIEHLLALPSPWREGVDASALAEGRAVEVAPPPGPRFRTPSGKVELLNPREPHPLPRFLPTHAGGEAPPFALMTAPSLFGLNSSFCERDELRARRKGMRIRMNPGDAAARGLADGDPVEAFNGLGEVAFALEVSSDVPAGVLVAEGVWWLEFAPGTRTVNALTSQRLTDRGGGSTFYDNRVDIRLRSPRP</sequence>
<feature type="compositionally biased region" description="Pro residues" evidence="8">
    <location>
        <begin position="16"/>
        <end position="26"/>
    </location>
</feature>
<evidence type="ECO:0000313" key="11">
    <source>
        <dbReference type="Proteomes" id="UP001238179"/>
    </source>
</evidence>
<evidence type="ECO:0000313" key="10">
    <source>
        <dbReference type="EMBL" id="BDU74258.1"/>
    </source>
</evidence>
<feature type="domain" description="4Fe-4S Mo/W bis-MGD-type" evidence="9">
    <location>
        <begin position="39"/>
        <end position="96"/>
    </location>
</feature>
<evidence type="ECO:0000256" key="3">
    <source>
        <dbReference type="ARBA" id="ARBA00022505"/>
    </source>
</evidence>
<dbReference type="CDD" id="cd02786">
    <property type="entry name" value="MopB_CT_3"/>
    <property type="match status" value="1"/>
</dbReference>
<dbReference type="InterPro" id="IPR006655">
    <property type="entry name" value="Mopterin_OxRdtase_prok_CS"/>
</dbReference>
<comment type="cofactor">
    <cofactor evidence="1">
        <name>Mo-bis(molybdopterin guanine dinucleotide)</name>
        <dbReference type="ChEBI" id="CHEBI:60539"/>
    </cofactor>
</comment>
<evidence type="ECO:0000256" key="6">
    <source>
        <dbReference type="ARBA" id="ARBA00023004"/>
    </source>
</evidence>
<dbReference type="PANTHER" id="PTHR43742:SF6">
    <property type="entry name" value="OXIDOREDUCTASE YYAE-RELATED"/>
    <property type="match status" value="1"/>
</dbReference>
<reference evidence="11" key="1">
    <citation type="journal article" date="2023" name="Int. J. Syst. Evol. Microbiol.">
        <title>Mesoterricola silvestris gen. nov., sp. nov., Mesoterricola sediminis sp. nov., Geothrix oryzae sp. nov., Geothrix edaphica sp. nov., Geothrix rubra sp. nov., and Geothrix limicola sp. nov., six novel members of Acidobacteriota isolated from soils.</title>
        <authorList>
            <person name="Itoh H."/>
            <person name="Sugisawa Y."/>
            <person name="Mise K."/>
            <person name="Xu Z."/>
            <person name="Kuniyasu M."/>
            <person name="Ushijima N."/>
            <person name="Kawano K."/>
            <person name="Kobayashi E."/>
            <person name="Shiratori Y."/>
            <person name="Masuda Y."/>
            <person name="Senoo K."/>
        </authorList>
    </citation>
    <scope>NUCLEOTIDE SEQUENCE [LARGE SCALE GENOMIC DNA]</scope>
    <source>
        <strain evidence="11">W79</strain>
    </source>
</reference>
<dbReference type="InterPro" id="IPR006657">
    <property type="entry name" value="MoPterin_dinucl-bd_dom"/>
</dbReference>